<feature type="domain" description="DNA helicase DnaB-like N-terminal" evidence="4">
    <location>
        <begin position="7"/>
        <end position="97"/>
    </location>
</feature>
<dbReference type="GO" id="GO:0003678">
    <property type="term" value="F:DNA helicase activity"/>
    <property type="evidence" value="ECO:0007669"/>
    <property type="project" value="InterPro"/>
</dbReference>
<organism evidence="5">
    <name type="scientific">Desulfobacca acetoxidans</name>
    <dbReference type="NCBI Taxonomy" id="60893"/>
    <lineage>
        <taxon>Bacteria</taxon>
        <taxon>Pseudomonadati</taxon>
        <taxon>Thermodesulfobacteriota</taxon>
        <taxon>Desulfobaccia</taxon>
        <taxon>Desulfobaccales</taxon>
        <taxon>Desulfobaccaceae</taxon>
        <taxon>Desulfobacca</taxon>
    </lineage>
</organism>
<keyword evidence="2" id="KW-0235">DNA replication</keyword>
<dbReference type="InterPro" id="IPR027417">
    <property type="entry name" value="P-loop_NTPase"/>
</dbReference>
<dbReference type="PANTHER" id="PTHR30153:SF2">
    <property type="entry name" value="REPLICATIVE DNA HELICASE"/>
    <property type="match status" value="1"/>
</dbReference>
<evidence type="ECO:0000256" key="3">
    <source>
        <dbReference type="ARBA" id="ARBA00023125"/>
    </source>
</evidence>
<keyword evidence="3" id="KW-0238">DNA-binding</keyword>
<reference evidence="5" key="1">
    <citation type="journal article" date="2020" name="mSystems">
        <title>Genome- and Community-Level Interaction Insights into Carbon Utilization and Element Cycling Functions of Hydrothermarchaeota in Hydrothermal Sediment.</title>
        <authorList>
            <person name="Zhou Z."/>
            <person name="Liu Y."/>
            <person name="Xu W."/>
            <person name="Pan J."/>
            <person name="Luo Z.H."/>
            <person name="Li M."/>
        </authorList>
    </citation>
    <scope>NUCLEOTIDE SEQUENCE [LARGE SCALE GENOMIC DNA]</scope>
    <source>
        <strain evidence="5">SpSt-776</strain>
    </source>
</reference>
<dbReference type="InterPro" id="IPR007693">
    <property type="entry name" value="DNA_helicase_DnaB-like_N"/>
</dbReference>
<proteinExistence type="predicted"/>
<dbReference type="SUPFAM" id="SSF52540">
    <property type="entry name" value="P-loop containing nucleoside triphosphate hydrolases"/>
    <property type="match status" value="1"/>
</dbReference>
<dbReference type="InterPro" id="IPR036185">
    <property type="entry name" value="DNA_heli_DnaB-like_N_sf"/>
</dbReference>
<evidence type="ECO:0000256" key="1">
    <source>
        <dbReference type="ARBA" id="ARBA00022515"/>
    </source>
</evidence>
<dbReference type="AlphaFoldDB" id="A0A7C3WR61"/>
<protein>
    <recommendedName>
        <fullName evidence="4">DNA helicase DnaB-like N-terminal domain-containing protein</fullName>
    </recommendedName>
</protein>
<dbReference type="Pfam" id="PF00772">
    <property type="entry name" value="DnaB"/>
    <property type="match status" value="1"/>
</dbReference>
<keyword evidence="1" id="KW-0639">Primosome</keyword>
<dbReference type="GO" id="GO:0005524">
    <property type="term" value="F:ATP binding"/>
    <property type="evidence" value="ECO:0007669"/>
    <property type="project" value="InterPro"/>
</dbReference>
<dbReference type="PANTHER" id="PTHR30153">
    <property type="entry name" value="REPLICATIVE DNA HELICASE DNAB"/>
    <property type="match status" value="1"/>
</dbReference>
<dbReference type="EMBL" id="DTHB01000044">
    <property type="protein sequence ID" value="HGB14874.1"/>
    <property type="molecule type" value="Genomic_DNA"/>
</dbReference>
<name>A0A7C3WR61_9BACT</name>
<evidence type="ECO:0000313" key="5">
    <source>
        <dbReference type="EMBL" id="HGB14874.1"/>
    </source>
</evidence>
<evidence type="ECO:0000259" key="4">
    <source>
        <dbReference type="Pfam" id="PF00772"/>
    </source>
</evidence>
<dbReference type="GO" id="GO:0003677">
    <property type="term" value="F:DNA binding"/>
    <property type="evidence" value="ECO:0007669"/>
    <property type="project" value="UniProtKB-KW"/>
</dbReference>
<dbReference type="GO" id="GO:1990077">
    <property type="term" value="C:primosome complex"/>
    <property type="evidence" value="ECO:0007669"/>
    <property type="project" value="UniProtKB-KW"/>
</dbReference>
<dbReference type="Gene3D" id="3.40.50.300">
    <property type="entry name" value="P-loop containing nucleotide triphosphate hydrolases"/>
    <property type="match status" value="1"/>
</dbReference>
<dbReference type="InterPro" id="IPR016136">
    <property type="entry name" value="DNA_helicase_N/primase_C"/>
</dbReference>
<accession>A0A7C3WR61</accession>
<dbReference type="SUPFAM" id="SSF48024">
    <property type="entry name" value="N-terminal domain of DnaB helicase"/>
    <property type="match status" value="1"/>
</dbReference>
<dbReference type="GO" id="GO:0006269">
    <property type="term" value="P:DNA replication, synthesis of primer"/>
    <property type="evidence" value="ECO:0007669"/>
    <property type="project" value="UniProtKB-KW"/>
</dbReference>
<evidence type="ECO:0000256" key="2">
    <source>
        <dbReference type="ARBA" id="ARBA00022705"/>
    </source>
</evidence>
<gene>
    <name evidence="5" type="ORF">ENV62_06535</name>
</gene>
<dbReference type="Gene3D" id="1.10.860.10">
    <property type="entry name" value="DNAb Helicase, Chain A"/>
    <property type="match status" value="1"/>
</dbReference>
<comment type="caution">
    <text evidence="5">The sequence shown here is derived from an EMBL/GenBank/DDBJ whole genome shotgun (WGS) entry which is preliminary data.</text>
</comment>
<sequence length="438" mass="50082">MRYMQEVQLEAEQAILGAILISPEIFRLTRVHMDDFVDPRNRKIFQAMGELEVDGQPIDYQLIYQKLQDRDLMLYMIQLAEHGIPVNWKYYDRKVREYSCKRQLAELAVHLGYWAKNGNQPKEVIEKTKVRLKELEEHITDVSKSMQQQVSDWVVATKGVFYVTDCYAELGLVTSRDKASARKALSRLVEDGVIKPHSRRRGCYRLVETDYEAIDHVQADDTPLDIILPFGLHKHMEWFPKGMAVVAGDTDAGKTTVLLNLAHDNQGKFPRLVYIATEMGPALLKRRLIKFCNANDYSYPGAIEGISFRAPKTANYMDLIDPDALNILDYYELAGDQFTEVSSYFRQIYDRLNQGVAFIAIQKKFGSALGRAAEMAMEKPLLYLTLNRGGIARIEKCKTEWTPDFQPFAIEYQYKIVAGGKLIWGIQPRSQSKSAGGK</sequence>
<dbReference type="GO" id="GO:0005829">
    <property type="term" value="C:cytosol"/>
    <property type="evidence" value="ECO:0007669"/>
    <property type="project" value="TreeGrafter"/>
</dbReference>